<evidence type="ECO:0000256" key="3">
    <source>
        <dbReference type="ARBA" id="ARBA00022457"/>
    </source>
</evidence>
<accession>A0A1W6Z636</accession>
<dbReference type="Gene3D" id="3.90.79.10">
    <property type="entry name" value="Nucleoside Triphosphate Pyrophosphohydrolase"/>
    <property type="match status" value="1"/>
</dbReference>
<evidence type="ECO:0000256" key="17">
    <source>
        <dbReference type="RuleBase" id="RU003476"/>
    </source>
</evidence>
<dbReference type="PROSITE" id="PS00893">
    <property type="entry name" value="NUDIX_BOX"/>
    <property type="match status" value="1"/>
</dbReference>
<keyword evidence="5" id="KW-0479">Metal-binding</keyword>
<dbReference type="InterPro" id="IPR013785">
    <property type="entry name" value="Aldolase_TIM"/>
</dbReference>
<keyword evidence="4" id="KW-0235">DNA replication</keyword>
<dbReference type="PANTHER" id="PTHR47707">
    <property type="entry name" value="8-OXO-DGTP DIPHOSPHATASE"/>
    <property type="match status" value="1"/>
</dbReference>
<dbReference type="InterPro" id="IPR022998">
    <property type="entry name" value="ThiamineP_synth_TenI"/>
</dbReference>
<keyword evidence="9" id="KW-0234">DNA repair</keyword>
<organism evidence="19 20">
    <name type="scientific">Bordetella genomosp. 9</name>
    <dbReference type="NCBI Taxonomy" id="1416803"/>
    <lineage>
        <taxon>Bacteria</taxon>
        <taxon>Pseudomonadati</taxon>
        <taxon>Pseudomonadota</taxon>
        <taxon>Betaproteobacteria</taxon>
        <taxon>Burkholderiales</taxon>
        <taxon>Alcaligenaceae</taxon>
        <taxon>Bordetella</taxon>
    </lineage>
</organism>
<dbReference type="GO" id="GO:0006281">
    <property type="term" value="P:DNA repair"/>
    <property type="evidence" value="ECO:0007669"/>
    <property type="project" value="UniProtKB-KW"/>
</dbReference>
<evidence type="ECO:0000256" key="16">
    <source>
        <dbReference type="ARBA" id="ARBA00042798"/>
    </source>
</evidence>
<dbReference type="PANTHER" id="PTHR47707:SF1">
    <property type="entry name" value="NUDIX HYDROLASE FAMILY PROTEIN"/>
    <property type="match status" value="1"/>
</dbReference>
<dbReference type="InterPro" id="IPR036206">
    <property type="entry name" value="ThiamineP_synth_sf"/>
</dbReference>
<dbReference type="GO" id="GO:0044715">
    <property type="term" value="F:8-oxo-dGDP phosphatase activity"/>
    <property type="evidence" value="ECO:0007669"/>
    <property type="project" value="TreeGrafter"/>
</dbReference>
<dbReference type="PROSITE" id="PS51462">
    <property type="entry name" value="NUDIX"/>
    <property type="match status" value="1"/>
</dbReference>
<dbReference type="GO" id="GO:0035539">
    <property type="term" value="F:8-oxo-7,8-dihydrodeoxyguanosine triphosphate pyrophosphatase activity"/>
    <property type="evidence" value="ECO:0007669"/>
    <property type="project" value="UniProtKB-EC"/>
</dbReference>
<dbReference type="InterPro" id="IPR015797">
    <property type="entry name" value="NUDIX_hydrolase-like_dom_sf"/>
</dbReference>
<protein>
    <recommendedName>
        <fullName evidence="13">8-oxo-dGTP diphosphatase</fullName>
        <ecNumber evidence="12">3.6.1.55</ecNumber>
    </recommendedName>
    <alternativeName>
        <fullName evidence="16">7,8-dihydro-8-oxoguanine-triphosphatase</fullName>
    </alternativeName>
    <alternativeName>
        <fullName evidence="15">Mutator protein MutT</fullName>
    </alternativeName>
    <alternativeName>
        <fullName evidence="14">dGTP pyrophosphohydrolase</fullName>
    </alternativeName>
</protein>
<evidence type="ECO:0000256" key="5">
    <source>
        <dbReference type="ARBA" id="ARBA00022723"/>
    </source>
</evidence>
<dbReference type="SUPFAM" id="SSF51391">
    <property type="entry name" value="Thiamin phosphate synthase"/>
    <property type="match status" value="1"/>
</dbReference>
<gene>
    <name evidence="19" type="ORF">CAL13_18580</name>
</gene>
<evidence type="ECO:0000256" key="9">
    <source>
        <dbReference type="ARBA" id="ARBA00023204"/>
    </source>
</evidence>
<keyword evidence="6" id="KW-0227">DNA damage</keyword>
<dbReference type="GO" id="GO:0009228">
    <property type="term" value="P:thiamine biosynthetic process"/>
    <property type="evidence" value="ECO:0007669"/>
    <property type="project" value="UniProtKB-KW"/>
</dbReference>
<evidence type="ECO:0000313" key="19">
    <source>
        <dbReference type="EMBL" id="ARP88822.1"/>
    </source>
</evidence>
<dbReference type="InterPro" id="IPR020084">
    <property type="entry name" value="NUDIX_hydrolase_CS"/>
</dbReference>
<dbReference type="GO" id="GO:0008413">
    <property type="term" value="F:8-oxo-7,8-dihydroguanosine triphosphate pyrophosphatase activity"/>
    <property type="evidence" value="ECO:0007669"/>
    <property type="project" value="TreeGrafter"/>
</dbReference>
<dbReference type="InterPro" id="IPR020476">
    <property type="entry name" value="Nudix_hydrolase"/>
</dbReference>
<evidence type="ECO:0000256" key="15">
    <source>
        <dbReference type="ARBA" id="ARBA00041979"/>
    </source>
</evidence>
<proteinExistence type="inferred from homology"/>
<evidence type="ECO:0000256" key="12">
    <source>
        <dbReference type="ARBA" id="ARBA00038905"/>
    </source>
</evidence>
<comment type="similarity">
    <text evidence="2 17">Belongs to the Nudix hydrolase family.</text>
</comment>
<dbReference type="AlphaFoldDB" id="A0A1W6Z636"/>
<dbReference type="SUPFAM" id="SSF55811">
    <property type="entry name" value="Nudix"/>
    <property type="match status" value="1"/>
</dbReference>
<keyword evidence="3" id="KW-0515">Mutator protein</keyword>
<evidence type="ECO:0000256" key="10">
    <source>
        <dbReference type="ARBA" id="ARBA00035861"/>
    </source>
</evidence>
<evidence type="ECO:0000256" key="4">
    <source>
        <dbReference type="ARBA" id="ARBA00022705"/>
    </source>
</evidence>
<dbReference type="GO" id="GO:0006260">
    <property type="term" value="P:DNA replication"/>
    <property type="evidence" value="ECO:0007669"/>
    <property type="project" value="UniProtKB-KW"/>
</dbReference>
<name>A0A1W6Z636_9BORD</name>
<feature type="domain" description="Nudix hydrolase" evidence="18">
    <location>
        <begin position="5"/>
        <end position="132"/>
    </location>
</feature>
<sequence length="323" mass="34727">MTTEQIIDVAAGLILRPDGKLLLGQRPEGKPWPGWWELPGGKLEPGETVLQALARELDEELGIRVTQATRWVTYVHAYPHTTVRLAFCRVTGWEGEPRGLENQRLEWVDPAHAASVGQLLPATLPPLRWLRLPDTYGISNIGSPAGVPGFLARLDAALARGLRLVQLREPGWPEGPAAPSLHDALQQVLQRCRAAGARVLVNSIHPQDWWREADGVHLRSADAAALDTRPLPPENHWVGVSVHDAAQMTQARALGADFAVAGPVAQTASHPGQPGIGWDAFVAMNRDAGLPAYAIGGQTMDTLATAREYGAHGIAAIRGVFGA</sequence>
<dbReference type="Pfam" id="PF02581">
    <property type="entry name" value="TMP-TENI"/>
    <property type="match status" value="1"/>
</dbReference>
<evidence type="ECO:0000256" key="13">
    <source>
        <dbReference type="ARBA" id="ARBA00040794"/>
    </source>
</evidence>
<dbReference type="InterPro" id="IPR047127">
    <property type="entry name" value="MutT-like"/>
</dbReference>
<reference evidence="19 20" key="1">
    <citation type="submission" date="2017-05" db="EMBL/GenBank/DDBJ databases">
        <title>Complete and WGS of Bordetella genogroups.</title>
        <authorList>
            <person name="Spilker T."/>
            <person name="LiPuma J."/>
        </authorList>
    </citation>
    <scope>NUCLEOTIDE SEQUENCE [LARGE SCALE GENOMIC DNA]</scope>
    <source>
        <strain evidence="19 20">AU17164</strain>
    </source>
</reference>
<evidence type="ECO:0000256" key="2">
    <source>
        <dbReference type="ARBA" id="ARBA00005582"/>
    </source>
</evidence>
<comment type="catalytic activity">
    <reaction evidence="10">
        <text>8-oxo-dGTP + H2O = 8-oxo-dGMP + diphosphate + H(+)</text>
        <dbReference type="Rhea" id="RHEA:31575"/>
        <dbReference type="ChEBI" id="CHEBI:15377"/>
        <dbReference type="ChEBI" id="CHEBI:15378"/>
        <dbReference type="ChEBI" id="CHEBI:33019"/>
        <dbReference type="ChEBI" id="CHEBI:63224"/>
        <dbReference type="ChEBI" id="CHEBI:77896"/>
        <dbReference type="EC" id="3.6.1.55"/>
    </reaction>
</comment>
<evidence type="ECO:0000256" key="1">
    <source>
        <dbReference type="ARBA" id="ARBA00001946"/>
    </source>
</evidence>
<evidence type="ECO:0000256" key="8">
    <source>
        <dbReference type="ARBA" id="ARBA00022842"/>
    </source>
</evidence>
<dbReference type="PRINTS" id="PR00502">
    <property type="entry name" value="NUDIXFAMILY"/>
</dbReference>
<keyword evidence="8" id="KW-0460">Magnesium</keyword>
<dbReference type="GO" id="GO:0046872">
    <property type="term" value="F:metal ion binding"/>
    <property type="evidence" value="ECO:0007669"/>
    <property type="project" value="UniProtKB-KW"/>
</dbReference>
<evidence type="ECO:0000256" key="7">
    <source>
        <dbReference type="ARBA" id="ARBA00022801"/>
    </source>
</evidence>
<dbReference type="Proteomes" id="UP000194139">
    <property type="component" value="Chromosome"/>
</dbReference>
<dbReference type="GO" id="GO:0044716">
    <property type="term" value="F:8-oxo-GDP phosphatase activity"/>
    <property type="evidence" value="ECO:0007669"/>
    <property type="project" value="TreeGrafter"/>
</dbReference>
<evidence type="ECO:0000256" key="11">
    <source>
        <dbReference type="ARBA" id="ARBA00036904"/>
    </source>
</evidence>
<evidence type="ECO:0000313" key="20">
    <source>
        <dbReference type="Proteomes" id="UP000194139"/>
    </source>
</evidence>
<dbReference type="CDD" id="cd00564">
    <property type="entry name" value="TMP_TenI"/>
    <property type="match status" value="1"/>
</dbReference>
<comment type="cofactor">
    <cofactor evidence="1">
        <name>Mg(2+)</name>
        <dbReference type="ChEBI" id="CHEBI:18420"/>
    </cofactor>
</comment>
<dbReference type="RefSeq" id="WP_086073730.1">
    <property type="nucleotide sequence ID" value="NZ_CP021109.1"/>
</dbReference>
<comment type="catalytic activity">
    <reaction evidence="11">
        <text>8-oxo-GTP + H2O = 8-oxo-GMP + diphosphate + H(+)</text>
        <dbReference type="Rhea" id="RHEA:67616"/>
        <dbReference type="ChEBI" id="CHEBI:15377"/>
        <dbReference type="ChEBI" id="CHEBI:15378"/>
        <dbReference type="ChEBI" id="CHEBI:33019"/>
        <dbReference type="ChEBI" id="CHEBI:143553"/>
        <dbReference type="ChEBI" id="CHEBI:145694"/>
    </reaction>
</comment>
<dbReference type="InterPro" id="IPR000086">
    <property type="entry name" value="NUDIX_hydrolase_dom"/>
</dbReference>
<keyword evidence="20" id="KW-1185">Reference proteome</keyword>
<dbReference type="EC" id="3.6.1.55" evidence="12"/>
<dbReference type="NCBIfam" id="NF006530">
    <property type="entry name" value="PRK08999.1"/>
    <property type="match status" value="1"/>
</dbReference>
<evidence type="ECO:0000256" key="6">
    <source>
        <dbReference type="ARBA" id="ARBA00022763"/>
    </source>
</evidence>
<dbReference type="Gene3D" id="3.20.20.70">
    <property type="entry name" value="Aldolase class I"/>
    <property type="match status" value="1"/>
</dbReference>
<keyword evidence="7 17" id="KW-0378">Hydrolase</keyword>
<dbReference type="Pfam" id="PF00293">
    <property type="entry name" value="NUDIX"/>
    <property type="match status" value="1"/>
</dbReference>
<dbReference type="CDD" id="cd03425">
    <property type="entry name" value="NUDIX_MutT_NudA_like"/>
    <property type="match status" value="1"/>
</dbReference>
<evidence type="ECO:0000256" key="14">
    <source>
        <dbReference type="ARBA" id="ARBA00041592"/>
    </source>
</evidence>
<dbReference type="EMBL" id="CP021109">
    <property type="protein sequence ID" value="ARP88822.1"/>
    <property type="molecule type" value="Genomic_DNA"/>
</dbReference>
<evidence type="ECO:0000259" key="18">
    <source>
        <dbReference type="PROSITE" id="PS51462"/>
    </source>
</evidence>